<dbReference type="InterPro" id="IPR020622">
    <property type="entry name" value="Ala_racemase_pyridoxalP-BS"/>
</dbReference>
<evidence type="ECO:0000313" key="7">
    <source>
        <dbReference type="Proteomes" id="UP001597181"/>
    </source>
</evidence>
<keyword evidence="7" id="KW-1185">Reference proteome</keyword>
<feature type="compositionally biased region" description="Low complexity" evidence="4">
    <location>
        <begin position="184"/>
        <end position="195"/>
    </location>
</feature>
<gene>
    <name evidence="6" type="ORF">ACFQ3U_13795</name>
</gene>
<feature type="region of interest" description="Disordered" evidence="4">
    <location>
        <begin position="407"/>
        <end position="428"/>
    </location>
</feature>
<proteinExistence type="predicted"/>
<dbReference type="InterPro" id="IPR029066">
    <property type="entry name" value="PLP-binding_barrel"/>
</dbReference>
<feature type="domain" description="Alanine racemase C-terminal" evidence="5">
    <location>
        <begin position="270"/>
        <end position="406"/>
    </location>
</feature>
<comment type="caution">
    <text evidence="6">The sequence shown here is derived from an EMBL/GenBank/DDBJ whole genome shotgun (WGS) entry which is preliminary data.</text>
</comment>
<dbReference type="CDD" id="cd00430">
    <property type="entry name" value="PLPDE_III_AR"/>
    <property type="match status" value="1"/>
</dbReference>
<dbReference type="Pfam" id="PF00842">
    <property type="entry name" value="Ala_racemase_C"/>
    <property type="match status" value="1"/>
</dbReference>
<evidence type="ECO:0000259" key="5">
    <source>
        <dbReference type="SMART" id="SM01005"/>
    </source>
</evidence>
<name>A0ABW3TTJ8_9MICO</name>
<dbReference type="SUPFAM" id="SSF50621">
    <property type="entry name" value="Alanine racemase C-terminal domain-like"/>
    <property type="match status" value="1"/>
</dbReference>
<evidence type="ECO:0000256" key="1">
    <source>
        <dbReference type="ARBA" id="ARBA00001933"/>
    </source>
</evidence>
<protein>
    <submittedName>
        <fullName evidence="6">Alanine racemase</fullName>
    </submittedName>
</protein>
<keyword evidence="3" id="KW-0413">Isomerase</keyword>
<dbReference type="Gene3D" id="2.40.37.10">
    <property type="entry name" value="Lyase, Ornithine Decarboxylase, Chain A, domain 1"/>
    <property type="match status" value="1"/>
</dbReference>
<feature type="region of interest" description="Disordered" evidence="4">
    <location>
        <begin position="184"/>
        <end position="223"/>
    </location>
</feature>
<organism evidence="6 7">
    <name type="scientific">Leucobacter albus</name>
    <dbReference type="NCBI Taxonomy" id="272210"/>
    <lineage>
        <taxon>Bacteria</taxon>
        <taxon>Bacillati</taxon>
        <taxon>Actinomycetota</taxon>
        <taxon>Actinomycetes</taxon>
        <taxon>Micrococcales</taxon>
        <taxon>Microbacteriaceae</taxon>
        <taxon>Leucobacter</taxon>
    </lineage>
</organism>
<dbReference type="PRINTS" id="PR00992">
    <property type="entry name" value="ALARACEMASE"/>
</dbReference>
<reference evidence="7" key="1">
    <citation type="journal article" date="2019" name="Int. J. Syst. Evol. Microbiol.">
        <title>The Global Catalogue of Microorganisms (GCM) 10K type strain sequencing project: providing services to taxonomists for standard genome sequencing and annotation.</title>
        <authorList>
            <consortium name="The Broad Institute Genomics Platform"/>
            <consortium name="The Broad Institute Genome Sequencing Center for Infectious Disease"/>
            <person name="Wu L."/>
            <person name="Ma J."/>
        </authorList>
    </citation>
    <scope>NUCLEOTIDE SEQUENCE [LARGE SCALE GENOMIC DNA]</scope>
    <source>
        <strain evidence="7">CCUG 50213</strain>
    </source>
</reference>
<dbReference type="Proteomes" id="UP001597181">
    <property type="component" value="Unassembled WGS sequence"/>
</dbReference>
<evidence type="ECO:0000256" key="2">
    <source>
        <dbReference type="ARBA" id="ARBA00022898"/>
    </source>
</evidence>
<accession>A0ABW3TTJ8</accession>
<dbReference type="RefSeq" id="WP_343960732.1">
    <property type="nucleotide sequence ID" value="NZ_BAAAKZ010000009.1"/>
</dbReference>
<comment type="cofactor">
    <cofactor evidence="1">
        <name>pyridoxal 5'-phosphate</name>
        <dbReference type="ChEBI" id="CHEBI:597326"/>
    </cofactor>
</comment>
<dbReference type="InterPro" id="IPR001608">
    <property type="entry name" value="Ala_racemase_N"/>
</dbReference>
<dbReference type="EMBL" id="JBHTLY010000007">
    <property type="protein sequence ID" value="MFD1202969.1"/>
    <property type="molecule type" value="Genomic_DNA"/>
</dbReference>
<sequence length="428" mass="44032">MRVAEISLPALRHNIETLRRHTGAKVIVVVKADAYGHGAAIVAPAVIAAGAAIVAAASIEEAVALRSEGFCAPILCWLHEDELDYAAAVRGDIQLGLSTVTQVRRLTAAARSLGAVASAHLKLDTGLSRNGAAPASWQAFFAEAAAAEAAGHLRVVGVFSHLANAGDAADRAQAARFDAGTRLLRTSRTSRTSRTAHTDPAGRIPSAPLGSAPLGSAPTAPAQPMRHLAASAAALTSPHLSYDAVRIGAAAYGLSPAQDDGAARLGLRPVMTFATEIVSLRRATAGQGETSTSTNTSASAPANARTALLAQLPVGFADGMPRALGGTGLSVAVGGERAPLVGEIAMDECLIDVTHLAGRVAVGDRVVLFGDPARGEPAVEEWAERLGTINYEVVARIGRRVQRRAVGRGYPPRETPTHLSPSVAEGEF</sequence>
<dbReference type="PANTHER" id="PTHR30511:SF0">
    <property type="entry name" value="ALANINE RACEMASE, CATABOLIC-RELATED"/>
    <property type="match status" value="1"/>
</dbReference>
<dbReference type="Pfam" id="PF01168">
    <property type="entry name" value="Ala_racemase_N"/>
    <property type="match status" value="1"/>
</dbReference>
<dbReference type="InterPro" id="IPR011079">
    <property type="entry name" value="Ala_racemase_C"/>
</dbReference>
<dbReference type="SUPFAM" id="SSF51419">
    <property type="entry name" value="PLP-binding barrel"/>
    <property type="match status" value="1"/>
</dbReference>
<dbReference type="PROSITE" id="PS00395">
    <property type="entry name" value="ALANINE_RACEMASE"/>
    <property type="match status" value="1"/>
</dbReference>
<keyword evidence="2" id="KW-0663">Pyridoxal phosphate</keyword>
<dbReference type="Gene3D" id="3.20.20.10">
    <property type="entry name" value="Alanine racemase"/>
    <property type="match status" value="2"/>
</dbReference>
<dbReference type="PANTHER" id="PTHR30511">
    <property type="entry name" value="ALANINE RACEMASE"/>
    <property type="match status" value="1"/>
</dbReference>
<dbReference type="SMART" id="SM01005">
    <property type="entry name" value="Ala_racemase_C"/>
    <property type="match status" value="1"/>
</dbReference>
<dbReference type="InterPro" id="IPR000821">
    <property type="entry name" value="Ala_racemase"/>
</dbReference>
<evidence type="ECO:0000256" key="4">
    <source>
        <dbReference type="SAM" id="MobiDB-lite"/>
    </source>
</evidence>
<evidence type="ECO:0000313" key="6">
    <source>
        <dbReference type="EMBL" id="MFD1202969.1"/>
    </source>
</evidence>
<evidence type="ECO:0000256" key="3">
    <source>
        <dbReference type="ARBA" id="ARBA00023235"/>
    </source>
</evidence>
<dbReference type="InterPro" id="IPR009006">
    <property type="entry name" value="Ala_racemase/Decarboxylase_C"/>
</dbReference>